<protein>
    <recommendedName>
        <fullName evidence="6">Protein quiver</fullName>
    </recommendedName>
</protein>
<name>A0A1D1VG99_RAMVA</name>
<dbReference type="EMBL" id="BDGG01000006">
    <property type="protein sequence ID" value="GAV00665.1"/>
    <property type="molecule type" value="Genomic_DNA"/>
</dbReference>
<reference evidence="4 5" key="1">
    <citation type="journal article" date="2016" name="Nat. Commun.">
        <title>Extremotolerant tardigrade genome and improved radiotolerance of human cultured cells by tardigrade-unique protein.</title>
        <authorList>
            <person name="Hashimoto T."/>
            <person name="Horikawa D.D."/>
            <person name="Saito Y."/>
            <person name="Kuwahara H."/>
            <person name="Kozuka-Hata H."/>
            <person name="Shin-I T."/>
            <person name="Minakuchi Y."/>
            <person name="Ohishi K."/>
            <person name="Motoyama A."/>
            <person name="Aizu T."/>
            <person name="Enomoto A."/>
            <person name="Kondo K."/>
            <person name="Tanaka S."/>
            <person name="Hara Y."/>
            <person name="Koshikawa S."/>
            <person name="Sagara H."/>
            <person name="Miura T."/>
            <person name="Yokobori S."/>
            <person name="Miyagawa K."/>
            <person name="Suzuki Y."/>
            <person name="Kubo T."/>
            <person name="Oyama M."/>
            <person name="Kohara Y."/>
            <person name="Fujiyama A."/>
            <person name="Arakawa K."/>
            <person name="Katayama T."/>
            <person name="Toyoda A."/>
            <person name="Kunieda T."/>
        </authorList>
    </citation>
    <scope>NUCLEOTIDE SEQUENCE [LARGE SCALE GENOMIC DNA]</scope>
    <source>
        <strain evidence="4 5">YOKOZUNA-1</strain>
    </source>
</reference>
<dbReference type="GO" id="GO:0030431">
    <property type="term" value="P:sleep"/>
    <property type="evidence" value="ECO:0007669"/>
    <property type="project" value="InterPro"/>
</dbReference>
<dbReference type="Proteomes" id="UP000186922">
    <property type="component" value="Unassembled WGS sequence"/>
</dbReference>
<proteinExistence type="predicted"/>
<keyword evidence="5" id="KW-1185">Reference proteome</keyword>
<evidence type="ECO:0000256" key="2">
    <source>
        <dbReference type="ARBA" id="ARBA00023180"/>
    </source>
</evidence>
<sequence length="233" mass="24584">MVQEDYTHCAQQLLRVSEFSVAVNGLVKLLRTFVLSLLGKYCQKMTATVSIVRVGFVLFTLVVCTVSARKCYVCDSRQNPGCSDANQISQLYQDCSNMGGFGGTYQQPGSFGQPGQQGGFGQQGGQFGANYGGDRCYKMMIVGGQGGPVGGGGFQNQPQVIRGCGAPPMMGGGQPGMGGMVGSDGCSWMGNIMTCSCDWNYCNGSTRVSTTSFYSLLAIAAFASLFSLSSRKP</sequence>
<keyword evidence="3" id="KW-0472">Membrane</keyword>
<dbReference type="GO" id="GO:0032222">
    <property type="term" value="P:regulation of synaptic transmission, cholinergic"/>
    <property type="evidence" value="ECO:0007669"/>
    <property type="project" value="InterPro"/>
</dbReference>
<keyword evidence="1" id="KW-0732">Signal</keyword>
<evidence type="ECO:0000256" key="3">
    <source>
        <dbReference type="SAM" id="Phobius"/>
    </source>
</evidence>
<comment type="caution">
    <text evidence="4">The sequence shown here is derived from an EMBL/GenBank/DDBJ whole genome shotgun (WGS) entry which is preliminary data.</text>
</comment>
<evidence type="ECO:0000256" key="1">
    <source>
        <dbReference type="ARBA" id="ARBA00022729"/>
    </source>
</evidence>
<feature type="transmembrane region" description="Helical" evidence="3">
    <location>
        <begin position="211"/>
        <end position="228"/>
    </location>
</feature>
<keyword evidence="3" id="KW-0812">Transmembrane</keyword>
<dbReference type="InterPro" id="IPR031424">
    <property type="entry name" value="QVR-like"/>
</dbReference>
<dbReference type="PANTHER" id="PTHR33562">
    <property type="entry name" value="ATILLA, ISOFORM B-RELATED-RELATED"/>
    <property type="match status" value="1"/>
</dbReference>
<gene>
    <name evidence="4" type="primary">RvY_11483-1</name>
    <name evidence="4" type="synonym">RvY_11483.1</name>
    <name evidence="4" type="ORF">RvY_11483</name>
</gene>
<feature type="transmembrane region" description="Helical" evidence="3">
    <location>
        <begin position="51"/>
        <end position="68"/>
    </location>
</feature>
<feature type="transmembrane region" description="Helical" evidence="3">
    <location>
        <begin position="21"/>
        <end position="39"/>
    </location>
</feature>
<evidence type="ECO:0000313" key="4">
    <source>
        <dbReference type="EMBL" id="GAV00665.1"/>
    </source>
</evidence>
<evidence type="ECO:0008006" key="6">
    <source>
        <dbReference type="Google" id="ProtNLM"/>
    </source>
</evidence>
<organism evidence="4 5">
    <name type="scientific">Ramazzottius varieornatus</name>
    <name type="common">Water bear</name>
    <name type="synonym">Tardigrade</name>
    <dbReference type="NCBI Taxonomy" id="947166"/>
    <lineage>
        <taxon>Eukaryota</taxon>
        <taxon>Metazoa</taxon>
        <taxon>Ecdysozoa</taxon>
        <taxon>Tardigrada</taxon>
        <taxon>Eutardigrada</taxon>
        <taxon>Parachela</taxon>
        <taxon>Hypsibioidea</taxon>
        <taxon>Ramazzottiidae</taxon>
        <taxon>Ramazzottius</taxon>
    </lineage>
</organism>
<dbReference type="InterPro" id="IPR050975">
    <property type="entry name" value="Sleep_regulator"/>
</dbReference>
<evidence type="ECO:0000313" key="5">
    <source>
        <dbReference type="Proteomes" id="UP000186922"/>
    </source>
</evidence>
<dbReference type="OrthoDB" id="10644388at2759"/>
<keyword evidence="2" id="KW-0325">Glycoprotein</keyword>
<keyword evidence="3" id="KW-1133">Transmembrane helix</keyword>
<dbReference type="AlphaFoldDB" id="A0A1D1VG99"/>
<dbReference type="Pfam" id="PF17064">
    <property type="entry name" value="QVR"/>
    <property type="match status" value="1"/>
</dbReference>
<accession>A0A1D1VG99</accession>